<dbReference type="GO" id="GO:0016301">
    <property type="term" value="F:kinase activity"/>
    <property type="evidence" value="ECO:0007669"/>
    <property type="project" value="UniProtKB-KW"/>
</dbReference>
<dbReference type="CDD" id="cd01949">
    <property type="entry name" value="GGDEF"/>
    <property type="match status" value="1"/>
</dbReference>
<dbReference type="PROSITE" id="PS50887">
    <property type="entry name" value="GGDEF"/>
    <property type="match status" value="1"/>
</dbReference>
<evidence type="ECO:0000256" key="3">
    <source>
        <dbReference type="ARBA" id="ARBA00034247"/>
    </source>
</evidence>
<feature type="transmembrane region" description="Helical" evidence="5">
    <location>
        <begin position="334"/>
        <end position="355"/>
    </location>
</feature>
<comment type="caution">
    <text evidence="7">The sequence shown here is derived from an EMBL/GenBank/DDBJ whole genome shotgun (WGS) entry which is preliminary data.</text>
</comment>
<dbReference type="Pfam" id="PF07695">
    <property type="entry name" value="7TMR-DISM_7TM"/>
    <property type="match status" value="1"/>
</dbReference>
<dbReference type="GO" id="GO:1902201">
    <property type="term" value="P:negative regulation of bacterial-type flagellum-dependent cell motility"/>
    <property type="evidence" value="ECO:0007669"/>
    <property type="project" value="TreeGrafter"/>
</dbReference>
<dbReference type="Pfam" id="PF07696">
    <property type="entry name" value="7TMR-DISMED2"/>
    <property type="match status" value="1"/>
</dbReference>
<feature type="domain" description="GGDEF" evidence="6">
    <location>
        <begin position="483"/>
        <end position="618"/>
    </location>
</feature>
<comment type="catalytic activity">
    <reaction evidence="3">
        <text>2 GTP = 3',3'-c-di-GMP + 2 diphosphate</text>
        <dbReference type="Rhea" id="RHEA:24898"/>
        <dbReference type="ChEBI" id="CHEBI:33019"/>
        <dbReference type="ChEBI" id="CHEBI:37565"/>
        <dbReference type="ChEBI" id="CHEBI:58805"/>
        <dbReference type="EC" id="2.7.7.65"/>
    </reaction>
</comment>
<dbReference type="Gene3D" id="2.60.40.2380">
    <property type="match status" value="1"/>
</dbReference>
<keyword evidence="7" id="KW-0418">Kinase</keyword>
<evidence type="ECO:0000313" key="8">
    <source>
        <dbReference type="Proteomes" id="UP001157439"/>
    </source>
</evidence>
<keyword evidence="5" id="KW-0812">Transmembrane</keyword>
<comment type="cofactor">
    <cofactor evidence="1">
        <name>Mg(2+)</name>
        <dbReference type="ChEBI" id="CHEBI:18420"/>
    </cofactor>
</comment>
<accession>A0AA37TUY0</accession>
<dbReference type="NCBIfam" id="TIGR00254">
    <property type="entry name" value="GGDEF"/>
    <property type="match status" value="1"/>
</dbReference>
<keyword evidence="8" id="KW-1185">Reference proteome</keyword>
<dbReference type="RefSeq" id="WP_095500101.1">
    <property type="nucleotide sequence ID" value="NZ_BSPO01000001.1"/>
</dbReference>
<dbReference type="GO" id="GO:0052621">
    <property type="term" value="F:diguanylate cyclase activity"/>
    <property type="evidence" value="ECO:0007669"/>
    <property type="project" value="UniProtKB-EC"/>
</dbReference>
<gene>
    <name evidence="7" type="ORF">GCM10007894_02630</name>
</gene>
<feature type="transmembrane region" description="Helical" evidence="5">
    <location>
        <begin position="183"/>
        <end position="204"/>
    </location>
</feature>
<dbReference type="InterPro" id="IPR050469">
    <property type="entry name" value="Diguanylate_Cyclase"/>
</dbReference>
<sequence length="626" mass="70562">MRAWLLALGLSLLFIAPVSFGAVLVPAVQPAEIDLTNDAQVLQQQPSITLDKILAEPNLPWQSNHPALSTFSINPLNIWVKIELINDSHVALDRVLHVSSEAKGHVDAYLLSQGEIKEQWQIGSDTNYANRPIKHPSSLLPIHLQPQQSYTLYMKVNTRGLVELPLKLMTNEQTLENISTNDMVQWIFVGGLLALVIFSIFMTVSTRSYAYGYFAAQNFFLATILISTYGYGFKLLWPDQLWFQTNSFSLLLPIFLGFSTLFAEKVLQLRRVSPSQLYITRSLVLLLVGFMLINANVSLAQQIINELFIYALFFLTMLYLGFSQHLNGNQYGKPYLLSWVLVIFGIGLSLTQIPFGSITLLGSIPMVMGLIGQVIIQTALLAERYHNERLDKQLAQQRLLEQEAQKRRTQENQLKAQMQAKADLERQVQLRTLELEEAMKELNLANKQLQRQSVIDALTHLKNRKAFEAHLQQQARISRRNQQPLAVVMLDIDYFKQVNDKLGHLAGDQALIQVANVLDSSLKRPSDMASRYGGEEFALILPNTPLQGAKQVAESIRKSIESLPIIWDGHRIELTISIGLTSAIVSDDLPSKQLLKLADQALYQAKDAGRNRVIVNTSEFNHEPQT</sequence>
<keyword evidence="4" id="KW-0175">Coiled coil</keyword>
<dbReference type="SMART" id="SM00267">
    <property type="entry name" value="GGDEF"/>
    <property type="match status" value="1"/>
</dbReference>
<reference evidence="7 8" key="1">
    <citation type="journal article" date="2014" name="Int. J. Syst. Evol. Microbiol.">
        <title>Complete genome sequence of Corynebacterium casei LMG S-19264T (=DSM 44701T), isolated from a smear-ripened cheese.</title>
        <authorList>
            <consortium name="US DOE Joint Genome Institute (JGI-PGF)"/>
            <person name="Walter F."/>
            <person name="Albersmeier A."/>
            <person name="Kalinowski J."/>
            <person name="Ruckert C."/>
        </authorList>
    </citation>
    <scope>NUCLEOTIDE SEQUENCE [LARGE SCALE GENOMIC DNA]</scope>
    <source>
        <strain evidence="7 8">NBRC 112785</strain>
    </source>
</reference>
<dbReference type="PANTHER" id="PTHR45138">
    <property type="entry name" value="REGULATORY COMPONENTS OF SENSORY TRANSDUCTION SYSTEM"/>
    <property type="match status" value="1"/>
</dbReference>
<feature type="transmembrane region" description="Helical" evidence="5">
    <location>
        <begin position="211"/>
        <end position="231"/>
    </location>
</feature>
<dbReference type="FunFam" id="3.30.70.270:FF:000001">
    <property type="entry name" value="Diguanylate cyclase domain protein"/>
    <property type="match status" value="1"/>
</dbReference>
<dbReference type="EC" id="2.7.7.65" evidence="2"/>
<organism evidence="7 8">
    <name type="scientific">Paraferrimonas haliotis</name>
    <dbReference type="NCBI Taxonomy" id="2013866"/>
    <lineage>
        <taxon>Bacteria</taxon>
        <taxon>Pseudomonadati</taxon>
        <taxon>Pseudomonadota</taxon>
        <taxon>Gammaproteobacteria</taxon>
        <taxon>Alteromonadales</taxon>
        <taxon>Ferrimonadaceae</taxon>
        <taxon>Paraferrimonas</taxon>
    </lineage>
</organism>
<dbReference type="PANTHER" id="PTHR45138:SF9">
    <property type="entry name" value="DIGUANYLATE CYCLASE DGCM-RELATED"/>
    <property type="match status" value="1"/>
</dbReference>
<dbReference type="SUPFAM" id="SSF55073">
    <property type="entry name" value="Nucleotide cyclase"/>
    <property type="match status" value="1"/>
</dbReference>
<dbReference type="InterPro" id="IPR029787">
    <property type="entry name" value="Nucleotide_cyclase"/>
</dbReference>
<proteinExistence type="predicted"/>
<dbReference type="InterPro" id="IPR011622">
    <property type="entry name" value="7TMR_DISM_rcpt_extracell_dom2"/>
</dbReference>
<dbReference type="GO" id="GO:0043709">
    <property type="term" value="P:cell adhesion involved in single-species biofilm formation"/>
    <property type="evidence" value="ECO:0007669"/>
    <property type="project" value="TreeGrafter"/>
</dbReference>
<dbReference type="Proteomes" id="UP001157439">
    <property type="component" value="Unassembled WGS sequence"/>
</dbReference>
<evidence type="ECO:0000259" key="6">
    <source>
        <dbReference type="PROSITE" id="PS50887"/>
    </source>
</evidence>
<feature type="coiled-coil region" evidence="4">
    <location>
        <begin position="387"/>
        <end position="455"/>
    </location>
</feature>
<evidence type="ECO:0000313" key="7">
    <source>
        <dbReference type="EMBL" id="GLS82286.1"/>
    </source>
</evidence>
<dbReference type="GO" id="GO:0005886">
    <property type="term" value="C:plasma membrane"/>
    <property type="evidence" value="ECO:0007669"/>
    <property type="project" value="TreeGrafter"/>
</dbReference>
<dbReference type="InterPro" id="IPR043128">
    <property type="entry name" value="Rev_trsase/Diguanyl_cyclase"/>
</dbReference>
<dbReference type="Pfam" id="PF00990">
    <property type="entry name" value="GGDEF"/>
    <property type="match status" value="1"/>
</dbReference>
<dbReference type="Gene3D" id="3.30.70.270">
    <property type="match status" value="1"/>
</dbReference>
<keyword evidence="5" id="KW-1133">Transmembrane helix</keyword>
<dbReference type="EMBL" id="BSPO01000001">
    <property type="protein sequence ID" value="GLS82286.1"/>
    <property type="molecule type" value="Genomic_DNA"/>
</dbReference>
<name>A0AA37TUY0_9GAMM</name>
<dbReference type="InterPro" id="IPR011623">
    <property type="entry name" value="7TMR_DISM_rcpt_extracell_dom1"/>
</dbReference>
<feature type="transmembrane region" description="Helical" evidence="5">
    <location>
        <begin position="243"/>
        <end position="263"/>
    </location>
</feature>
<evidence type="ECO:0000256" key="1">
    <source>
        <dbReference type="ARBA" id="ARBA00001946"/>
    </source>
</evidence>
<feature type="transmembrane region" description="Helical" evidence="5">
    <location>
        <begin position="303"/>
        <end position="322"/>
    </location>
</feature>
<keyword evidence="7" id="KW-0808">Transferase</keyword>
<evidence type="ECO:0000256" key="2">
    <source>
        <dbReference type="ARBA" id="ARBA00012528"/>
    </source>
</evidence>
<dbReference type="InterPro" id="IPR000160">
    <property type="entry name" value="GGDEF_dom"/>
</dbReference>
<evidence type="ECO:0000256" key="4">
    <source>
        <dbReference type="SAM" id="Coils"/>
    </source>
</evidence>
<protein>
    <recommendedName>
        <fullName evidence="2">diguanylate cyclase</fullName>
        <ecNumber evidence="2">2.7.7.65</ecNumber>
    </recommendedName>
</protein>
<evidence type="ECO:0000256" key="5">
    <source>
        <dbReference type="SAM" id="Phobius"/>
    </source>
</evidence>
<dbReference type="AlphaFoldDB" id="A0AA37TUY0"/>
<keyword evidence="5" id="KW-0472">Membrane</keyword>
<feature type="transmembrane region" description="Helical" evidence="5">
    <location>
        <begin position="275"/>
        <end position="297"/>
    </location>
</feature>